<dbReference type="SUPFAM" id="SSF54593">
    <property type="entry name" value="Glyoxalase/Bleomycin resistance protein/Dihydroxybiphenyl dioxygenase"/>
    <property type="match status" value="1"/>
</dbReference>
<sequence length="152" mass="17112">MSRFESWQALKKGLKTMSDQTGSTITKPFLALAEPQLFVSDIEKSCDFYVQKLGFEVGFTYGEPPFYGQVSRDGARLNLRHVDRPIFDAELRAREDLLSATVIVEAVKSLFLEYQERGVAFHQALRTEPWGARTFIVADPDGNLICFAAENA</sequence>
<keyword evidence="3" id="KW-0046">Antibiotic resistance</keyword>
<organism evidence="5 6">
    <name type="scientific">Neomesorhizobium albiziae</name>
    <dbReference type="NCBI Taxonomy" id="335020"/>
    <lineage>
        <taxon>Bacteria</taxon>
        <taxon>Pseudomonadati</taxon>
        <taxon>Pseudomonadota</taxon>
        <taxon>Alphaproteobacteria</taxon>
        <taxon>Hyphomicrobiales</taxon>
        <taxon>Phyllobacteriaceae</taxon>
        <taxon>Neomesorhizobium</taxon>
    </lineage>
</organism>
<comment type="similarity">
    <text evidence="1">Belongs to the bleomycin resistance protein family.</text>
</comment>
<dbReference type="RefSeq" id="WP_244621680.1">
    <property type="nucleotide sequence ID" value="NZ_BSPE01000031.1"/>
</dbReference>
<keyword evidence="5" id="KW-0560">Oxidoreductase</keyword>
<evidence type="ECO:0000256" key="2">
    <source>
        <dbReference type="ARBA" id="ARBA00021572"/>
    </source>
</evidence>
<evidence type="ECO:0000259" key="4">
    <source>
        <dbReference type="PROSITE" id="PS51819"/>
    </source>
</evidence>
<dbReference type="CDD" id="cd08349">
    <property type="entry name" value="BLMA_like"/>
    <property type="match status" value="1"/>
</dbReference>
<evidence type="ECO:0000313" key="5">
    <source>
        <dbReference type="EMBL" id="SFK41179.1"/>
    </source>
</evidence>
<name>A0A1I3ZC80_9HYPH</name>
<feature type="domain" description="VOC" evidence="4">
    <location>
        <begin position="31"/>
        <end position="150"/>
    </location>
</feature>
<evidence type="ECO:0000256" key="1">
    <source>
        <dbReference type="ARBA" id="ARBA00011051"/>
    </source>
</evidence>
<dbReference type="InterPro" id="IPR037523">
    <property type="entry name" value="VOC_core"/>
</dbReference>
<dbReference type="EMBL" id="FOSL01000006">
    <property type="protein sequence ID" value="SFK41179.1"/>
    <property type="molecule type" value="Genomic_DNA"/>
</dbReference>
<protein>
    <recommendedName>
        <fullName evidence="2">Bleomycin resistance protein</fullName>
    </recommendedName>
</protein>
<keyword evidence="5" id="KW-0223">Dioxygenase</keyword>
<accession>A0A1I3ZC80</accession>
<evidence type="ECO:0000256" key="3">
    <source>
        <dbReference type="ARBA" id="ARBA00023251"/>
    </source>
</evidence>
<dbReference type="GO" id="GO:0051213">
    <property type="term" value="F:dioxygenase activity"/>
    <property type="evidence" value="ECO:0007669"/>
    <property type="project" value="UniProtKB-KW"/>
</dbReference>
<dbReference type="InterPro" id="IPR029068">
    <property type="entry name" value="Glyas_Bleomycin-R_OHBP_Dase"/>
</dbReference>
<gene>
    <name evidence="5" type="ORF">SAMN04488498_10663</name>
</gene>
<keyword evidence="6" id="KW-1185">Reference proteome</keyword>
<dbReference type="InterPro" id="IPR004360">
    <property type="entry name" value="Glyas_Fos-R_dOase_dom"/>
</dbReference>
<dbReference type="AlphaFoldDB" id="A0A1I3ZC80"/>
<dbReference type="PROSITE" id="PS51819">
    <property type="entry name" value="VOC"/>
    <property type="match status" value="1"/>
</dbReference>
<dbReference type="GO" id="GO:0046677">
    <property type="term" value="P:response to antibiotic"/>
    <property type="evidence" value="ECO:0007669"/>
    <property type="project" value="UniProtKB-KW"/>
</dbReference>
<dbReference type="Proteomes" id="UP000323300">
    <property type="component" value="Unassembled WGS sequence"/>
</dbReference>
<dbReference type="Pfam" id="PF00903">
    <property type="entry name" value="Glyoxalase"/>
    <property type="match status" value="1"/>
</dbReference>
<reference evidence="5 6" key="1">
    <citation type="submission" date="2016-10" db="EMBL/GenBank/DDBJ databases">
        <authorList>
            <person name="Varghese N."/>
            <person name="Submissions S."/>
        </authorList>
    </citation>
    <scope>NUCLEOTIDE SEQUENCE [LARGE SCALE GENOMIC DNA]</scope>
    <source>
        <strain evidence="5 6">DSM 21822</strain>
    </source>
</reference>
<dbReference type="InterPro" id="IPR000335">
    <property type="entry name" value="Bleomycin-R"/>
</dbReference>
<proteinExistence type="inferred from homology"/>
<dbReference type="Gene3D" id="3.10.180.10">
    <property type="entry name" value="2,3-Dihydroxybiphenyl 1,2-Dioxygenase, domain 1"/>
    <property type="match status" value="1"/>
</dbReference>
<evidence type="ECO:0000313" key="6">
    <source>
        <dbReference type="Proteomes" id="UP000323300"/>
    </source>
</evidence>